<proteinExistence type="predicted"/>
<feature type="region of interest" description="Disordered" evidence="1">
    <location>
        <begin position="60"/>
        <end position="189"/>
    </location>
</feature>
<feature type="region of interest" description="Disordered" evidence="1">
    <location>
        <begin position="1"/>
        <end position="40"/>
    </location>
</feature>
<evidence type="ECO:0000313" key="4">
    <source>
        <dbReference type="Proteomes" id="UP001055439"/>
    </source>
</evidence>
<accession>A0A9E7KZW6</accession>
<name>A0A9E7KZW6_9LILI</name>
<feature type="compositionally biased region" description="Polar residues" evidence="1">
    <location>
        <begin position="61"/>
        <end position="70"/>
    </location>
</feature>
<dbReference type="Proteomes" id="UP001055439">
    <property type="component" value="Chromosome 8"/>
</dbReference>
<organism evidence="3 4">
    <name type="scientific">Musa troglodytarum</name>
    <name type="common">fe'i banana</name>
    <dbReference type="NCBI Taxonomy" id="320322"/>
    <lineage>
        <taxon>Eukaryota</taxon>
        <taxon>Viridiplantae</taxon>
        <taxon>Streptophyta</taxon>
        <taxon>Embryophyta</taxon>
        <taxon>Tracheophyta</taxon>
        <taxon>Spermatophyta</taxon>
        <taxon>Magnoliopsida</taxon>
        <taxon>Liliopsida</taxon>
        <taxon>Zingiberales</taxon>
        <taxon>Musaceae</taxon>
        <taxon>Musa</taxon>
    </lineage>
</organism>
<dbReference type="Pfam" id="PF04810">
    <property type="entry name" value="zf-Sec23_Sec24"/>
    <property type="match status" value="1"/>
</dbReference>
<dbReference type="GO" id="GO:0090110">
    <property type="term" value="P:COPII-coated vesicle cargo loading"/>
    <property type="evidence" value="ECO:0007669"/>
    <property type="project" value="TreeGrafter"/>
</dbReference>
<dbReference type="InterPro" id="IPR050550">
    <property type="entry name" value="SEC23_SEC24_subfamily"/>
</dbReference>
<keyword evidence="4" id="KW-1185">Reference proteome</keyword>
<dbReference type="GO" id="GO:0006886">
    <property type="term" value="P:intracellular protein transport"/>
    <property type="evidence" value="ECO:0007669"/>
    <property type="project" value="InterPro"/>
</dbReference>
<feature type="region of interest" description="Disordered" evidence="1">
    <location>
        <begin position="210"/>
        <end position="229"/>
    </location>
</feature>
<dbReference type="OrthoDB" id="1745318at2759"/>
<dbReference type="Gene3D" id="2.60.40.1670">
    <property type="entry name" value="beta-sandwich domain of Sec23/24"/>
    <property type="match status" value="1"/>
</dbReference>
<dbReference type="GO" id="GO:0000149">
    <property type="term" value="F:SNARE binding"/>
    <property type="evidence" value="ECO:0007669"/>
    <property type="project" value="TreeGrafter"/>
</dbReference>
<gene>
    <name evidence="3" type="ORF">MUK42_14750</name>
</gene>
<dbReference type="SUPFAM" id="SSF81995">
    <property type="entry name" value="beta-sandwich domain of Sec23/24"/>
    <property type="match status" value="1"/>
</dbReference>
<dbReference type="PANTHER" id="PTHR13803">
    <property type="entry name" value="SEC24-RELATED PROTEIN"/>
    <property type="match status" value="1"/>
</dbReference>
<feature type="domain" description="Zinc finger Sec23/Sec24-type" evidence="2">
    <location>
        <begin position="296"/>
        <end position="330"/>
    </location>
</feature>
<dbReference type="AlphaFoldDB" id="A0A9E7KZW6"/>
<evidence type="ECO:0000256" key="1">
    <source>
        <dbReference type="SAM" id="MobiDB-lite"/>
    </source>
</evidence>
<sequence>MQPRGKEQANFPGRPTCFLAAPQSSTPFRSPGPVGGIEASGPSRATTLCIFRSHDWLAASGSPQNTSPFLSSGPAIGTQPSSYRAPPPFMRSNGPSSPPTSSFSAQDASTYQQSQALGFPPAPMHPPPPIGQPHASKWNFSSSVPNSVVPMGPPPQSSSQLQSRSNMPPSSGSVFSAPRTPPQPLLQGTSYRGGVQGLVEEFQSLTVGSVPGALDPEVDTKSLPRPLNGDEEPTKILEVYPFNCHLRFMRLTTHAIPNSQSLLSRWHLPLGAVVHPLAEAPDGEEVPIVNFGPAGIIRCRRCRTYVNPYVTFTDAGRKWRCNLCSLLNDVILILQFPVYTSICFTLILHEMITGLSRK</sequence>
<feature type="compositionally biased region" description="Pro residues" evidence="1">
    <location>
        <begin position="120"/>
        <end position="131"/>
    </location>
</feature>
<dbReference type="InterPro" id="IPR036174">
    <property type="entry name" value="Znf_Sec23_Sec24_sf"/>
</dbReference>
<protein>
    <submittedName>
        <fullName evidence="3">Protein transport protein Sec24-like</fullName>
    </submittedName>
</protein>
<reference evidence="3" key="1">
    <citation type="submission" date="2022-05" db="EMBL/GenBank/DDBJ databases">
        <title>The Musa troglodytarum L. genome provides insights into the mechanism of non-climacteric behaviour and enrichment of carotenoids.</title>
        <authorList>
            <person name="Wang J."/>
        </authorList>
    </citation>
    <scope>NUCLEOTIDE SEQUENCE</scope>
    <source>
        <tissue evidence="3">Leaf</tissue>
    </source>
</reference>
<feature type="compositionally biased region" description="Low complexity" evidence="1">
    <location>
        <begin position="141"/>
        <end position="150"/>
    </location>
</feature>
<feature type="compositionally biased region" description="Polar residues" evidence="1">
    <location>
        <begin position="93"/>
        <end position="116"/>
    </location>
</feature>
<dbReference type="GO" id="GO:0070971">
    <property type="term" value="C:endoplasmic reticulum exit site"/>
    <property type="evidence" value="ECO:0007669"/>
    <property type="project" value="TreeGrafter"/>
</dbReference>
<dbReference type="InterPro" id="IPR006895">
    <property type="entry name" value="Znf_Sec23_Sec24"/>
</dbReference>
<evidence type="ECO:0000313" key="3">
    <source>
        <dbReference type="EMBL" id="URE40628.1"/>
    </source>
</evidence>
<evidence type="ECO:0000259" key="2">
    <source>
        <dbReference type="Pfam" id="PF04810"/>
    </source>
</evidence>
<dbReference type="Gene3D" id="2.30.30.380">
    <property type="entry name" value="Zn-finger domain of Sec23/24"/>
    <property type="match status" value="1"/>
</dbReference>
<dbReference type="GO" id="GO:0030127">
    <property type="term" value="C:COPII vesicle coat"/>
    <property type="evidence" value="ECO:0007669"/>
    <property type="project" value="InterPro"/>
</dbReference>
<dbReference type="GO" id="GO:0008270">
    <property type="term" value="F:zinc ion binding"/>
    <property type="evidence" value="ECO:0007669"/>
    <property type="project" value="InterPro"/>
</dbReference>
<dbReference type="SUPFAM" id="SSF82919">
    <property type="entry name" value="Zn-finger domain of Sec23/24"/>
    <property type="match status" value="1"/>
</dbReference>
<dbReference type="EMBL" id="CP097510">
    <property type="protein sequence ID" value="URE40628.1"/>
    <property type="molecule type" value="Genomic_DNA"/>
</dbReference>
<dbReference type="PANTHER" id="PTHR13803:SF39">
    <property type="entry name" value="SECRETORY 24AB, ISOFORM A"/>
    <property type="match status" value="1"/>
</dbReference>